<accession>A0A6A6FGM7</accession>
<keyword evidence="3" id="KW-1185">Reference proteome</keyword>
<evidence type="ECO:0000256" key="1">
    <source>
        <dbReference type="SAM" id="Phobius"/>
    </source>
</evidence>
<name>A0A6A6FGM7_9PEZI</name>
<keyword evidence="1" id="KW-1133">Transmembrane helix</keyword>
<evidence type="ECO:0000313" key="3">
    <source>
        <dbReference type="Proteomes" id="UP000799539"/>
    </source>
</evidence>
<dbReference type="Proteomes" id="UP000799539">
    <property type="component" value="Unassembled WGS sequence"/>
</dbReference>
<proteinExistence type="predicted"/>
<protein>
    <submittedName>
        <fullName evidence="2">Uncharacterized protein</fullName>
    </submittedName>
</protein>
<keyword evidence="1" id="KW-0812">Transmembrane</keyword>
<sequence>MFSLSIAPLRTWGYFLSPHLLLFVQMIWLVALPKMCPPTVKVYKDILDIFRGAF</sequence>
<dbReference type="EMBL" id="ML992673">
    <property type="protein sequence ID" value="KAF2212398.1"/>
    <property type="molecule type" value="Genomic_DNA"/>
</dbReference>
<keyword evidence="1" id="KW-0472">Membrane</keyword>
<feature type="transmembrane region" description="Helical" evidence="1">
    <location>
        <begin position="12"/>
        <end position="32"/>
    </location>
</feature>
<reference evidence="2" key="1">
    <citation type="journal article" date="2020" name="Stud. Mycol.">
        <title>101 Dothideomycetes genomes: a test case for predicting lifestyles and emergence of pathogens.</title>
        <authorList>
            <person name="Haridas S."/>
            <person name="Albert R."/>
            <person name="Binder M."/>
            <person name="Bloem J."/>
            <person name="Labutti K."/>
            <person name="Salamov A."/>
            <person name="Andreopoulos B."/>
            <person name="Baker S."/>
            <person name="Barry K."/>
            <person name="Bills G."/>
            <person name="Bluhm B."/>
            <person name="Cannon C."/>
            <person name="Castanera R."/>
            <person name="Culley D."/>
            <person name="Daum C."/>
            <person name="Ezra D."/>
            <person name="Gonzalez J."/>
            <person name="Henrissat B."/>
            <person name="Kuo A."/>
            <person name="Liang C."/>
            <person name="Lipzen A."/>
            <person name="Lutzoni F."/>
            <person name="Magnuson J."/>
            <person name="Mondo S."/>
            <person name="Nolan M."/>
            <person name="Ohm R."/>
            <person name="Pangilinan J."/>
            <person name="Park H.-J."/>
            <person name="Ramirez L."/>
            <person name="Alfaro M."/>
            <person name="Sun H."/>
            <person name="Tritt A."/>
            <person name="Yoshinaga Y."/>
            <person name="Zwiers L.-H."/>
            <person name="Turgeon B."/>
            <person name="Goodwin S."/>
            <person name="Spatafora J."/>
            <person name="Crous P."/>
            <person name="Grigoriev I."/>
        </authorList>
    </citation>
    <scope>NUCLEOTIDE SEQUENCE</scope>
    <source>
        <strain evidence="2">SCOH1-5</strain>
    </source>
</reference>
<organism evidence="2 3">
    <name type="scientific">Cercospora zeae-maydis SCOH1-5</name>
    <dbReference type="NCBI Taxonomy" id="717836"/>
    <lineage>
        <taxon>Eukaryota</taxon>
        <taxon>Fungi</taxon>
        <taxon>Dikarya</taxon>
        <taxon>Ascomycota</taxon>
        <taxon>Pezizomycotina</taxon>
        <taxon>Dothideomycetes</taxon>
        <taxon>Dothideomycetidae</taxon>
        <taxon>Mycosphaerellales</taxon>
        <taxon>Mycosphaerellaceae</taxon>
        <taxon>Cercospora</taxon>
    </lineage>
</organism>
<dbReference type="AlphaFoldDB" id="A0A6A6FGM7"/>
<gene>
    <name evidence="2" type="ORF">CERZMDRAFT_90751</name>
</gene>
<evidence type="ECO:0000313" key="2">
    <source>
        <dbReference type="EMBL" id="KAF2212398.1"/>
    </source>
</evidence>